<dbReference type="SUPFAM" id="SSF52343">
    <property type="entry name" value="Ferredoxin reductase-like, C-terminal NADP-linked domain"/>
    <property type="match status" value="1"/>
</dbReference>
<accession>A0A9P4KEM4</accession>
<dbReference type="GO" id="GO:0006826">
    <property type="term" value="P:iron ion transport"/>
    <property type="evidence" value="ECO:0007669"/>
    <property type="project" value="TreeGrafter"/>
</dbReference>
<keyword evidence="10" id="KW-1185">Reference proteome</keyword>
<evidence type="ECO:0000256" key="2">
    <source>
        <dbReference type="ARBA" id="ARBA00022448"/>
    </source>
</evidence>
<dbReference type="AlphaFoldDB" id="A0A9P4KEM4"/>
<proteinExistence type="predicted"/>
<dbReference type="InterPro" id="IPR051410">
    <property type="entry name" value="Ferric/Cupric_Reductase"/>
</dbReference>
<dbReference type="Pfam" id="PF01794">
    <property type="entry name" value="Ferric_reduct"/>
    <property type="match status" value="1"/>
</dbReference>
<dbReference type="OrthoDB" id="4494341at2759"/>
<feature type="domain" description="FAD-binding FR-type" evidence="8">
    <location>
        <begin position="224"/>
        <end position="332"/>
    </location>
</feature>
<dbReference type="GO" id="GO:0000293">
    <property type="term" value="F:ferric-chelate reductase activity"/>
    <property type="evidence" value="ECO:0007669"/>
    <property type="project" value="TreeGrafter"/>
</dbReference>
<feature type="transmembrane region" description="Helical" evidence="7">
    <location>
        <begin position="144"/>
        <end position="164"/>
    </location>
</feature>
<evidence type="ECO:0000256" key="3">
    <source>
        <dbReference type="ARBA" id="ARBA00022692"/>
    </source>
</evidence>
<gene>
    <name evidence="9" type="ORF">CC78DRAFT_551974</name>
</gene>
<dbReference type="EMBL" id="ML986592">
    <property type="protein sequence ID" value="KAF2267286.1"/>
    <property type="molecule type" value="Genomic_DNA"/>
</dbReference>
<dbReference type="PANTHER" id="PTHR32361">
    <property type="entry name" value="FERRIC/CUPRIC REDUCTASE TRANSMEMBRANE COMPONENT"/>
    <property type="match status" value="1"/>
</dbReference>
<evidence type="ECO:0000256" key="5">
    <source>
        <dbReference type="ARBA" id="ARBA00023065"/>
    </source>
</evidence>
<dbReference type="PANTHER" id="PTHR32361:SF26">
    <property type="entry name" value="FAD-BINDING 8 DOMAIN-CONTAINING PROTEIN-RELATED"/>
    <property type="match status" value="1"/>
</dbReference>
<comment type="subcellular location">
    <subcellularLocation>
        <location evidence="1">Membrane</location>
        <topology evidence="1">Multi-pass membrane protein</topology>
    </subcellularLocation>
</comment>
<protein>
    <recommendedName>
        <fullName evidence="8">FAD-binding FR-type domain-containing protein</fullName>
    </recommendedName>
</protein>
<evidence type="ECO:0000256" key="6">
    <source>
        <dbReference type="ARBA" id="ARBA00023136"/>
    </source>
</evidence>
<dbReference type="InterPro" id="IPR013112">
    <property type="entry name" value="FAD-bd_8"/>
</dbReference>
<dbReference type="InterPro" id="IPR017927">
    <property type="entry name" value="FAD-bd_FR_type"/>
</dbReference>
<dbReference type="Pfam" id="PF08022">
    <property type="entry name" value="FAD_binding_8"/>
    <property type="match status" value="1"/>
</dbReference>
<organism evidence="9 10">
    <name type="scientific">Lojkania enalia</name>
    <dbReference type="NCBI Taxonomy" id="147567"/>
    <lineage>
        <taxon>Eukaryota</taxon>
        <taxon>Fungi</taxon>
        <taxon>Dikarya</taxon>
        <taxon>Ascomycota</taxon>
        <taxon>Pezizomycotina</taxon>
        <taxon>Dothideomycetes</taxon>
        <taxon>Pleosporomycetidae</taxon>
        <taxon>Pleosporales</taxon>
        <taxon>Pleosporales incertae sedis</taxon>
        <taxon>Lojkania</taxon>
    </lineage>
</organism>
<dbReference type="GO" id="GO:0006879">
    <property type="term" value="P:intracellular iron ion homeostasis"/>
    <property type="evidence" value="ECO:0007669"/>
    <property type="project" value="TreeGrafter"/>
</dbReference>
<feature type="transmembrane region" description="Helical" evidence="7">
    <location>
        <begin position="200"/>
        <end position="222"/>
    </location>
</feature>
<sequence length="376" mass="42299">MRFSTVYAIIVGSSFCFLLLLNCLPLIVSLVKYLTPAMSKYLIYNNILYRHQYFGPWSSADVLVHFVYITEAGLRAGTLSVTNLIPLFGGPHLSTIADLLGLTLNTVKKMHRPAGVTATLLALFHSISIITSRPAFPLSQTQNLFAVIGISSLCCILLFSLPLFQRRTYELFLRAHHALAVLSAYAIWRHLPSTETFPRCYVYIFVCLFVFMCLLQVSLIIYQNGFFRYRLARAEITHEHGAIRLYIHTQKSLRVQAGQYINVWMPSVSFSSVFQSHPFVVISWAAKAQDCLELFIQPRRGFTRELLSCTGNSPVTNALVVFSGPHGRSIPMDDSENILLVASGFGIAAHLPYLKQLIHGSLWPLLNSYSEDAQRK</sequence>
<dbReference type="InterPro" id="IPR013130">
    <property type="entry name" value="Fe3_Rdtase_TM_dom"/>
</dbReference>
<evidence type="ECO:0000259" key="8">
    <source>
        <dbReference type="PROSITE" id="PS51384"/>
    </source>
</evidence>
<dbReference type="Proteomes" id="UP000800093">
    <property type="component" value="Unassembled WGS sequence"/>
</dbReference>
<keyword evidence="6 7" id="KW-0472">Membrane</keyword>
<feature type="transmembrane region" description="Helical" evidence="7">
    <location>
        <begin position="114"/>
        <end position="132"/>
    </location>
</feature>
<keyword evidence="2" id="KW-0813">Transport</keyword>
<dbReference type="CDD" id="cd06186">
    <property type="entry name" value="NOX_Duox_like_FAD_NADP"/>
    <property type="match status" value="1"/>
</dbReference>
<dbReference type="InterPro" id="IPR039261">
    <property type="entry name" value="FNR_nucleotide-bd"/>
</dbReference>
<evidence type="ECO:0000313" key="10">
    <source>
        <dbReference type="Proteomes" id="UP000800093"/>
    </source>
</evidence>
<name>A0A9P4KEM4_9PLEO</name>
<evidence type="ECO:0000256" key="7">
    <source>
        <dbReference type="SAM" id="Phobius"/>
    </source>
</evidence>
<reference evidence="10" key="1">
    <citation type="journal article" date="2020" name="Stud. Mycol.">
        <title>101 Dothideomycetes genomes: A test case for predicting lifestyles and emergence of pathogens.</title>
        <authorList>
            <person name="Haridas S."/>
            <person name="Albert R."/>
            <person name="Binder M."/>
            <person name="Bloem J."/>
            <person name="LaButti K."/>
            <person name="Salamov A."/>
            <person name="Andreopoulos B."/>
            <person name="Baker S."/>
            <person name="Barry K."/>
            <person name="Bills G."/>
            <person name="Bluhm B."/>
            <person name="Cannon C."/>
            <person name="Castanera R."/>
            <person name="Culley D."/>
            <person name="Daum C."/>
            <person name="Ezra D."/>
            <person name="Gonzalez J."/>
            <person name="Henrissat B."/>
            <person name="Kuo A."/>
            <person name="Liang C."/>
            <person name="Lipzen A."/>
            <person name="Lutzoni F."/>
            <person name="Magnuson J."/>
            <person name="Mondo S."/>
            <person name="Nolan M."/>
            <person name="Ohm R."/>
            <person name="Pangilinan J."/>
            <person name="Park H.-J."/>
            <person name="Ramirez L."/>
            <person name="Alfaro M."/>
            <person name="Sun H."/>
            <person name="Tritt A."/>
            <person name="Yoshinaga Y."/>
            <person name="Zwiers L.-H."/>
            <person name="Turgeon B."/>
            <person name="Goodwin S."/>
            <person name="Spatafora J."/>
            <person name="Crous P."/>
            <person name="Grigoriev I."/>
        </authorList>
    </citation>
    <scope>NUCLEOTIDE SEQUENCE [LARGE SCALE GENOMIC DNA]</scope>
    <source>
        <strain evidence="10">CBS 304.66</strain>
    </source>
</reference>
<dbReference type="GO" id="GO:0005886">
    <property type="term" value="C:plasma membrane"/>
    <property type="evidence" value="ECO:0007669"/>
    <property type="project" value="TreeGrafter"/>
</dbReference>
<evidence type="ECO:0000256" key="4">
    <source>
        <dbReference type="ARBA" id="ARBA00022989"/>
    </source>
</evidence>
<evidence type="ECO:0000256" key="1">
    <source>
        <dbReference type="ARBA" id="ARBA00004141"/>
    </source>
</evidence>
<dbReference type="GO" id="GO:0015677">
    <property type="term" value="P:copper ion import"/>
    <property type="evidence" value="ECO:0007669"/>
    <property type="project" value="TreeGrafter"/>
</dbReference>
<comment type="caution">
    <text evidence="9">The sequence shown here is derived from an EMBL/GenBank/DDBJ whole genome shotgun (WGS) entry which is preliminary data.</text>
</comment>
<evidence type="ECO:0000313" key="9">
    <source>
        <dbReference type="EMBL" id="KAF2267286.1"/>
    </source>
</evidence>
<keyword evidence="5" id="KW-0406">Ion transport</keyword>
<dbReference type="PROSITE" id="PS51384">
    <property type="entry name" value="FAD_FR"/>
    <property type="match status" value="1"/>
</dbReference>
<feature type="transmembrane region" description="Helical" evidence="7">
    <location>
        <begin position="6"/>
        <end position="31"/>
    </location>
</feature>
<keyword evidence="3 7" id="KW-0812">Transmembrane</keyword>
<keyword evidence="4 7" id="KW-1133">Transmembrane helix</keyword>